<dbReference type="GO" id="GO:0006351">
    <property type="term" value="P:DNA-templated transcription"/>
    <property type="evidence" value="ECO:0007669"/>
    <property type="project" value="InterPro"/>
</dbReference>
<sequence length="658" mass="72357">MASTPIDDGSVEEPRPTKRQRLNPSIEMGLMRDGSGRDSSASFVGSASGIHFIRSVYGALGAKATRNPKHIGNTPDSNIVPGEDDRLDGGPSKSIWYANEVDSREDAVPKPYTFEDLLDWTGSYFDIWHPPFPFLHAPTVLERLEALTQNNNTDTAGAFDLVIIKAIMSISLADRRQTKTVGRPVPRHLVFNTFEDALNSIHDVMAKPAFLQALQAAVCVQLFLVSMLRLNAASKLGGLIIRLSFQLGLHRCPTRYSSFKKEEGELRRRLFWSIYSIDRHICQALGLPLTIRDDDVDVCYPDNEVHPSRPGNGGSGVASRQDSPAPDGGPEQDDRLRLLTLIAKHAEIRGLIMELRNKNVEQRAKGWERAVLINTKLTQWWNQVEDSIDQAELHGAPLSALHQTVLKVLKHESVISLNRPLLASSKSSPNYAAALQSCISASKSIIKALNAITHPVPTFTSPTNGQQSHSPLFWPSFTWAIWMSAFIILYAALENEIDYHVAVRSTDRALQILSKLAARGIVWPNGCAVAIRDLRSTLDESRGGQSTDRRDVHPIATAGDDETTATPLSRTLDSHALGSSQPTSNLQDFRASHDTPLLDGPGDGVFFPETMLGNSWLDLGMDLGPDLPIFPSGGLDPLQGFDIPFWVGQDNYATWMGS</sequence>
<dbReference type="GO" id="GO:0003677">
    <property type="term" value="F:DNA binding"/>
    <property type="evidence" value="ECO:0007669"/>
    <property type="project" value="InterPro"/>
</dbReference>
<dbReference type="AlphaFoldDB" id="A0AA39CHQ5"/>
<dbReference type="Pfam" id="PF04082">
    <property type="entry name" value="Fungal_trans"/>
    <property type="match status" value="1"/>
</dbReference>
<dbReference type="GO" id="GO:0008270">
    <property type="term" value="F:zinc ion binding"/>
    <property type="evidence" value="ECO:0007669"/>
    <property type="project" value="InterPro"/>
</dbReference>
<dbReference type="InterPro" id="IPR050987">
    <property type="entry name" value="AtrR-like"/>
</dbReference>
<comment type="caution">
    <text evidence="4">The sequence shown here is derived from an EMBL/GenBank/DDBJ whole genome shotgun (WGS) entry which is preliminary data.</text>
</comment>
<evidence type="ECO:0000259" key="3">
    <source>
        <dbReference type="SMART" id="SM00906"/>
    </source>
</evidence>
<accession>A0AA39CHQ5</accession>
<proteinExistence type="predicted"/>
<dbReference type="SMART" id="SM00906">
    <property type="entry name" value="Fungal_trans"/>
    <property type="match status" value="1"/>
</dbReference>
<feature type="region of interest" description="Disordered" evidence="2">
    <location>
        <begin position="301"/>
        <end position="331"/>
    </location>
</feature>
<dbReference type="Proteomes" id="UP001172673">
    <property type="component" value="Unassembled WGS sequence"/>
</dbReference>
<dbReference type="PANTHER" id="PTHR46910:SF9">
    <property type="entry name" value="MISCELLANEOUS ZN(II)2CYS6 TRANSCRIPTION FACTOR (EUROFUNG)"/>
    <property type="match status" value="1"/>
</dbReference>
<organism evidence="4 5">
    <name type="scientific">Cladophialophora chaetospira</name>
    <dbReference type="NCBI Taxonomy" id="386627"/>
    <lineage>
        <taxon>Eukaryota</taxon>
        <taxon>Fungi</taxon>
        <taxon>Dikarya</taxon>
        <taxon>Ascomycota</taxon>
        <taxon>Pezizomycotina</taxon>
        <taxon>Eurotiomycetes</taxon>
        <taxon>Chaetothyriomycetidae</taxon>
        <taxon>Chaetothyriales</taxon>
        <taxon>Herpotrichiellaceae</taxon>
        <taxon>Cladophialophora</taxon>
    </lineage>
</organism>
<dbReference type="CDD" id="cd12148">
    <property type="entry name" value="fungal_TF_MHR"/>
    <property type="match status" value="1"/>
</dbReference>
<dbReference type="EMBL" id="JAPDRK010000010">
    <property type="protein sequence ID" value="KAJ9608455.1"/>
    <property type="molecule type" value="Genomic_DNA"/>
</dbReference>
<reference evidence="4" key="1">
    <citation type="submission" date="2022-10" db="EMBL/GenBank/DDBJ databases">
        <title>Culturing micro-colonial fungi from biological soil crusts in the Mojave desert and describing Neophaeococcomyces mojavensis, and introducing the new genera and species Taxawa tesnikishii.</title>
        <authorList>
            <person name="Kurbessoian T."/>
            <person name="Stajich J.E."/>
        </authorList>
    </citation>
    <scope>NUCLEOTIDE SEQUENCE</scope>
    <source>
        <strain evidence="4">TK_41</strain>
    </source>
</reference>
<evidence type="ECO:0000256" key="2">
    <source>
        <dbReference type="SAM" id="MobiDB-lite"/>
    </source>
</evidence>
<feature type="compositionally biased region" description="Basic and acidic residues" evidence="2">
    <location>
        <begin position="539"/>
        <end position="553"/>
    </location>
</feature>
<evidence type="ECO:0000313" key="4">
    <source>
        <dbReference type="EMBL" id="KAJ9608455.1"/>
    </source>
</evidence>
<keyword evidence="1" id="KW-0539">Nucleus</keyword>
<feature type="region of interest" description="Disordered" evidence="2">
    <location>
        <begin position="65"/>
        <end position="87"/>
    </location>
</feature>
<feature type="domain" description="Xylanolytic transcriptional activator regulatory" evidence="3">
    <location>
        <begin position="233"/>
        <end position="307"/>
    </location>
</feature>
<feature type="region of interest" description="Disordered" evidence="2">
    <location>
        <begin position="539"/>
        <end position="566"/>
    </location>
</feature>
<protein>
    <recommendedName>
        <fullName evidence="3">Xylanolytic transcriptional activator regulatory domain-containing protein</fullName>
    </recommendedName>
</protein>
<feature type="region of interest" description="Disordered" evidence="2">
    <location>
        <begin position="1"/>
        <end position="21"/>
    </location>
</feature>
<evidence type="ECO:0000313" key="5">
    <source>
        <dbReference type="Proteomes" id="UP001172673"/>
    </source>
</evidence>
<keyword evidence="5" id="KW-1185">Reference proteome</keyword>
<evidence type="ECO:0000256" key="1">
    <source>
        <dbReference type="ARBA" id="ARBA00023242"/>
    </source>
</evidence>
<dbReference type="InterPro" id="IPR007219">
    <property type="entry name" value="XnlR_reg_dom"/>
</dbReference>
<gene>
    <name evidence="4" type="ORF">H2200_007443</name>
</gene>
<name>A0AA39CHQ5_9EURO</name>
<dbReference type="GO" id="GO:0003700">
    <property type="term" value="F:DNA-binding transcription factor activity"/>
    <property type="evidence" value="ECO:0007669"/>
    <property type="project" value="InterPro"/>
</dbReference>
<dbReference type="PANTHER" id="PTHR46910">
    <property type="entry name" value="TRANSCRIPTION FACTOR PDR1"/>
    <property type="match status" value="1"/>
</dbReference>